<gene>
    <name evidence="2" type="ORF">SAMN02910406_01210</name>
</gene>
<dbReference type="Proteomes" id="UP000182192">
    <property type="component" value="Unassembled WGS sequence"/>
</dbReference>
<evidence type="ECO:0000313" key="3">
    <source>
        <dbReference type="Proteomes" id="UP000182192"/>
    </source>
</evidence>
<feature type="non-terminal residue" evidence="2">
    <location>
        <position position="190"/>
    </location>
</feature>
<dbReference type="PANTHER" id="PTHR45661:SF3">
    <property type="entry name" value="IG-LIKE DOMAIN-CONTAINING PROTEIN"/>
    <property type="match status" value="1"/>
</dbReference>
<organism evidence="2 3">
    <name type="scientific">Ruminococcus albus</name>
    <dbReference type="NCBI Taxonomy" id="1264"/>
    <lineage>
        <taxon>Bacteria</taxon>
        <taxon>Bacillati</taxon>
        <taxon>Bacillota</taxon>
        <taxon>Clostridia</taxon>
        <taxon>Eubacteriales</taxon>
        <taxon>Oscillospiraceae</taxon>
        <taxon>Ruminococcus</taxon>
    </lineage>
</organism>
<dbReference type="Gene3D" id="3.80.10.10">
    <property type="entry name" value="Ribonuclease Inhibitor"/>
    <property type="match status" value="1"/>
</dbReference>
<dbReference type="SUPFAM" id="SSF52058">
    <property type="entry name" value="L domain-like"/>
    <property type="match status" value="1"/>
</dbReference>
<reference evidence="2 3" key="1">
    <citation type="submission" date="2016-10" db="EMBL/GenBank/DDBJ databases">
        <authorList>
            <person name="de Groot N.N."/>
        </authorList>
    </citation>
    <scope>NUCLEOTIDE SEQUENCE [LARGE SCALE GENOMIC DNA]</scope>
    <source>
        <strain evidence="2 3">AR67</strain>
    </source>
</reference>
<evidence type="ECO:0000313" key="2">
    <source>
        <dbReference type="EMBL" id="SFC12119.1"/>
    </source>
</evidence>
<dbReference type="EMBL" id="FOKQ01000007">
    <property type="protein sequence ID" value="SFC12119.1"/>
    <property type="molecule type" value="Genomic_DNA"/>
</dbReference>
<dbReference type="RefSeq" id="WP_143098678.1">
    <property type="nucleotide sequence ID" value="NZ_FOKQ01000007.1"/>
</dbReference>
<dbReference type="AlphaFoldDB" id="A0A1I1GK25"/>
<dbReference type="InterPro" id="IPR026906">
    <property type="entry name" value="LRR_5"/>
</dbReference>
<dbReference type="OrthoDB" id="1819527at2"/>
<dbReference type="Pfam" id="PF13306">
    <property type="entry name" value="LRR_5"/>
    <property type="match status" value="1"/>
</dbReference>
<feature type="signal peptide" evidence="1">
    <location>
        <begin position="1"/>
        <end position="20"/>
    </location>
</feature>
<dbReference type="InterPro" id="IPR053139">
    <property type="entry name" value="Surface_bspA-like"/>
</dbReference>
<name>A0A1I1GK25_RUMAL</name>
<dbReference type="InterPro" id="IPR032675">
    <property type="entry name" value="LRR_dom_sf"/>
</dbReference>
<protein>
    <submittedName>
        <fullName evidence="2">Leucine rich repeat-containing protein</fullName>
    </submittedName>
</protein>
<dbReference type="PANTHER" id="PTHR45661">
    <property type="entry name" value="SURFACE ANTIGEN"/>
    <property type="match status" value="1"/>
</dbReference>
<sequence>MKNKRLISGVMAASMVFSSAVPTFCGNIILPFSAVTASALTTEDGNFKYEIDGDSIKITTYLGSASKVTIPSVIDGKEVTTIGSYMFMLNSSLREVVIPDTVEEIQSSAFQSSGLKSIVIPSSVETIGSGAFEYCSKLESITINSGVNTIENNAFQDCVMLEEITLPDSVKTLGNAAFNGCKALTSVKLS</sequence>
<keyword evidence="1" id="KW-0732">Signal</keyword>
<accession>A0A1I1GK25</accession>
<feature type="chain" id="PRO_5038705591" evidence="1">
    <location>
        <begin position="21"/>
        <end position="190"/>
    </location>
</feature>
<dbReference type="Gene3D" id="3.40.50.12480">
    <property type="match status" value="1"/>
</dbReference>
<evidence type="ECO:0000256" key="1">
    <source>
        <dbReference type="SAM" id="SignalP"/>
    </source>
</evidence>
<proteinExistence type="predicted"/>